<evidence type="ECO:0000313" key="5">
    <source>
        <dbReference type="EMBL" id="SJZ68310.1"/>
    </source>
</evidence>
<accession>A0A1T4MMG3</accession>
<proteinExistence type="inferred from homology"/>
<dbReference type="InterPro" id="IPR018496">
    <property type="entry name" value="PsdUridine_synth_RsuA/RluB_CS"/>
</dbReference>
<comment type="similarity">
    <text evidence="1 3">Belongs to the pseudouridine synthase RsuA family.</text>
</comment>
<dbReference type="GO" id="GO:0009982">
    <property type="term" value="F:pseudouridine synthase activity"/>
    <property type="evidence" value="ECO:0007669"/>
    <property type="project" value="InterPro"/>
</dbReference>
<dbReference type="Pfam" id="PF00849">
    <property type="entry name" value="PseudoU_synth_2"/>
    <property type="match status" value="1"/>
</dbReference>
<dbReference type="GO" id="GO:0140098">
    <property type="term" value="F:catalytic activity, acting on RNA"/>
    <property type="evidence" value="ECO:0007669"/>
    <property type="project" value="UniProtKB-ARBA"/>
</dbReference>
<dbReference type="PROSITE" id="PS01149">
    <property type="entry name" value="PSI_RSU"/>
    <property type="match status" value="1"/>
</dbReference>
<dbReference type="PANTHER" id="PTHR47683">
    <property type="entry name" value="PSEUDOURIDINE SYNTHASE FAMILY PROTEIN-RELATED"/>
    <property type="match status" value="1"/>
</dbReference>
<dbReference type="InterPro" id="IPR020103">
    <property type="entry name" value="PsdUridine_synth_cat_dom_sf"/>
</dbReference>
<evidence type="ECO:0000313" key="6">
    <source>
        <dbReference type="Proteomes" id="UP000190888"/>
    </source>
</evidence>
<evidence type="ECO:0000256" key="2">
    <source>
        <dbReference type="ARBA" id="ARBA00023235"/>
    </source>
</evidence>
<feature type="domain" description="Pseudouridine synthase RsuA/RluA-like" evidence="4">
    <location>
        <begin position="40"/>
        <end position="190"/>
    </location>
</feature>
<dbReference type="PANTHER" id="PTHR47683:SF2">
    <property type="entry name" value="RNA-BINDING S4 DOMAIN-CONTAINING PROTEIN"/>
    <property type="match status" value="1"/>
</dbReference>
<dbReference type="EMBL" id="FUWH01000003">
    <property type="protein sequence ID" value="SJZ68310.1"/>
    <property type="molecule type" value="Genomic_DNA"/>
</dbReference>
<keyword evidence="6" id="KW-1185">Reference proteome</keyword>
<keyword evidence="2 3" id="KW-0413">Isomerase</keyword>
<dbReference type="InterPro" id="IPR020094">
    <property type="entry name" value="TruA/RsuA/RluB/E/F_N"/>
</dbReference>
<name>A0A1T4MMG3_9BACT</name>
<gene>
    <name evidence="5" type="ORF">SAMN04488132_103467</name>
</gene>
<dbReference type="GO" id="GO:0006364">
    <property type="term" value="P:rRNA processing"/>
    <property type="evidence" value="ECO:0007669"/>
    <property type="project" value="UniProtKB-ARBA"/>
</dbReference>
<dbReference type="Gene3D" id="3.30.70.1560">
    <property type="entry name" value="Alpha-L RNA-binding motif"/>
    <property type="match status" value="1"/>
</dbReference>
<evidence type="ECO:0000259" key="4">
    <source>
        <dbReference type="Pfam" id="PF00849"/>
    </source>
</evidence>
<dbReference type="STRING" id="413434.SAMN04488132_103467"/>
<dbReference type="GO" id="GO:0003723">
    <property type="term" value="F:RNA binding"/>
    <property type="evidence" value="ECO:0007669"/>
    <property type="project" value="InterPro"/>
</dbReference>
<dbReference type="InterPro" id="IPR006145">
    <property type="entry name" value="PsdUridine_synth_RsuA/RluA"/>
</dbReference>
<organism evidence="5 6">
    <name type="scientific">Sediminibacterium ginsengisoli</name>
    <dbReference type="NCBI Taxonomy" id="413434"/>
    <lineage>
        <taxon>Bacteria</taxon>
        <taxon>Pseudomonadati</taxon>
        <taxon>Bacteroidota</taxon>
        <taxon>Chitinophagia</taxon>
        <taxon>Chitinophagales</taxon>
        <taxon>Chitinophagaceae</taxon>
        <taxon>Sediminibacterium</taxon>
    </lineage>
</organism>
<reference evidence="5 6" key="1">
    <citation type="submission" date="2017-02" db="EMBL/GenBank/DDBJ databases">
        <authorList>
            <person name="Peterson S.W."/>
        </authorList>
    </citation>
    <scope>NUCLEOTIDE SEQUENCE [LARGE SCALE GENOMIC DNA]</scope>
    <source>
        <strain evidence="5 6">DSM 22335</strain>
    </source>
</reference>
<evidence type="ECO:0000256" key="3">
    <source>
        <dbReference type="RuleBase" id="RU003887"/>
    </source>
</evidence>
<dbReference type="InterPro" id="IPR050343">
    <property type="entry name" value="RsuA_PseudoU_synthase"/>
</dbReference>
<dbReference type="Proteomes" id="UP000190888">
    <property type="component" value="Unassembled WGS sequence"/>
</dbReference>
<dbReference type="InterPro" id="IPR000748">
    <property type="entry name" value="PsdUridine_synth_RsuA/RluB/E/F"/>
</dbReference>
<dbReference type="GO" id="GO:0001522">
    <property type="term" value="P:pseudouridine synthesis"/>
    <property type="evidence" value="ECO:0007669"/>
    <property type="project" value="InterPro"/>
</dbReference>
<dbReference type="SUPFAM" id="SSF55120">
    <property type="entry name" value="Pseudouridine synthase"/>
    <property type="match status" value="1"/>
</dbReference>
<protein>
    <recommendedName>
        <fullName evidence="3">Pseudouridine synthase</fullName>
        <ecNumber evidence="3">5.4.99.-</ecNumber>
    </recommendedName>
</protein>
<dbReference type="EC" id="5.4.99.-" evidence="3"/>
<dbReference type="AlphaFoldDB" id="A0A1T4MMG3"/>
<dbReference type="Gene3D" id="3.30.70.580">
    <property type="entry name" value="Pseudouridine synthase I, catalytic domain, N-terminal subdomain"/>
    <property type="match status" value="1"/>
</dbReference>
<dbReference type="InterPro" id="IPR042092">
    <property type="entry name" value="PsdUridine_s_RsuA/RluB/E/F_cat"/>
</dbReference>
<sequence>MLSVKVFLILCREIYFPVLTNPSIYKVSLLRDFCFYMIRYFIIYKPYLVLSQFSPVHGKQTLADFFDVPRDVYPVGRLDHDSEGLLILTNDTQLNHRLLHPKFAHEREYWVQVDGAITLQALTNLEAGIDINVDGKIHRTSPARVHLFSEEPDVPERNPPIRYRKEIPAPWISMILNEGKNRQVRKMTAAAGFPTLRLIRRRIEEIDLVDLQPGAIRELSGRIVYQKLFHEKK</sequence>
<evidence type="ECO:0000256" key="1">
    <source>
        <dbReference type="ARBA" id="ARBA00008348"/>
    </source>
</evidence>
<dbReference type="NCBIfam" id="TIGR00093">
    <property type="entry name" value="pseudouridine synthase"/>
    <property type="match status" value="1"/>
</dbReference>